<feature type="domain" description="Dihydroxy-acid/6-phosphogluconate dehydratase C-terminal" evidence="17">
    <location>
        <begin position="372"/>
        <end position="561"/>
    </location>
</feature>
<dbReference type="KEGG" id="ldn:H9L06_11470"/>
<feature type="binding site" evidence="15">
    <location>
        <position position="127"/>
    </location>
    <ligand>
        <name>Mg(2+)</name>
        <dbReference type="ChEBI" id="CHEBI:18420"/>
    </ligand>
</feature>
<feature type="active site" description="Proton acceptor" evidence="15">
    <location>
        <position position="480"/>
    </location>
</feature>
<dbReference type="InterPro" id="IPR050165">
    <property type="entry name" value="DHAD_IlvD/Edd"/>
</dbReference>
<comment type="catalytic activity">
    <reaction evidence="15">
        <text>(2R,3R)-2,3-dihydroxy-3-methylpentanoate = (S)-3-methyl-2-oxopentanoate + H2O</text>
        <dbReference type="Rhea" id="RHEA:27694"/>
        <dbReference type="ChEBI" id="CHEBI:15377"/>
        <dbReference type="ChEBI" id="CHEBI:35146"/>
        <dbReference type="ChEBI" id="CHEBI:49258"/>
        <dbReference type="EC" id="4.2.1.9"/>
    </reaction>
</comment>
<feature type="domain" description="Dihydroxy-acid/6-phosphogluconate dehydratase N-terminal" evidence="16">
    <location>
        <begin position="38"/>
        <end position="360"/>
    </location>
</feature>
<proteinExistence type="inferred from homology"/>
<keyword evidence="4 15" id="KW-0001">2Fe-2S</keyword>
<dbReference type="EC" id="4.2.1.9" evidence="14 15"/>
<dbReference type="RefSeq" id="WP_187555277.1">
    <property type="nucleotide sequence ID" value="NZ_CP060716.1"/>
</dbReference>
<dbReference type="InterPro" id="IPR000581">
    <property type="entry name" value="ILV_EDD_N"/>
</dbReference>
<evidence type="ECO:0000256" key="15">
    <source>
        <dbReference type="HAMAP-Rule" id="MF_00012"/>
    </source>
</evidence>
<feature type="binding site" evidence="15">
    <location>
        <position position="85"/>
    </location>
    <ligand>
        <name>Mg(2+)</name>
        <dbReference type="ChEBI" id="CHEBI:18420"/>
    </ligand>
</feature>
<dbReference type="Proteomes" id="UP000515934">
    <property type="component" value="Chromosome"/>
</dbReference>
<evidence type="ECO:0000256" key="3">
    <source>
        <dbReference type="ARBA" id="ARBA00022605"/>
    </source>
</evidence>
<comment type="catalytic activity">
    <reaction evidence="11">
        <text>(2R)-2,3-dihydroxy-3-methylbutanoate = 3-methyl-2-oxobutanoate + H2O</text>
        <dbReference type="Rhea" id="RHEA:24809"/>
        <dbReference type="ChEBI" id="CHEBI:11851"/>
        <dbReference type="ChEBI" id="CHEBI:15377"/>
        <dbReference type="ChEBI" id="CHEBI:49072"/>
        <dbReference type="EC" id="4.2.1.9"/>
    </reaction>
    <physiologicalReaction direction="left-to-right" evidence="11">
        <dbReference type="Rhea" id="RHEA:24810"/>
    </physiologicalReaction>
</comment>
<comment type="cofactor">
    <cofactor evidence="1 15">
        <name>Mg(2+)</name>
        <dbReference type="ChEBI" id="CHEBI:18420"/>
    </cofactor>
</comment>
<organism evidence="18 19">
    <name type="scientific">Leucobacter denitrificans</name>
    <dbReference type="NCBI Taxonomy" id="683042"/>
    <lineage>
        <taxon>Bacteria</taxon>
        <taxon>Bacillati</taxon>
        <taxon>Actinomycetota</taxon>
        <taxon>Actinomycetes</taxon>
        <taxon>Micrococcales</taxon>
        <taxon>Microbacteriaceae</taxon>
        <taxon>Leucobacter</taxon>
    </lineage>
</organism>
<keyword evidence="8 15" id="KW-0411">Iron-sulfur</keyword>
<evidence type="ECO:0000256" key="13">
    <source>
        <dbReference type="ARBA" id="ARBA00029437"/>
    </source>
</evidence>
<dbReference type="EMBL" id="CP060716">
    <property type="protein sequence ID" value="QNN62807.1"/>
    <property type="molecule type" value="Genomic_DNA"/>
</dbReference>
<dbReference type="InterPro" id="IPR042096">
    <property type="entry name" value="Dihydro-acid_dehy_C"/>
</dbReference>
<dbReference type="UniPathway" id="UPA00049">
    <property type="reaction ID" value="UER00061"/>
</dbReference>
<feature type="modified residue" description="N6-carboxylysine" evidence="15">
    <location>
        <position position="128"/>
    </location>
</feature>
<evidence type="ECO:0000256" key="10">
    <source>
        <dbReference type="ARBA" id="ARBA00023304"/>
    </source>
</evidence>
<dbReference type="InterPro" id="IPR056740">
    <property type="entry name" value="ILV_EDD_C"/>
</dbReference>
<dbReference type="AlphaFoldDB" id="A0A7G9S4N2"/>
<comment type="function">
    <text evidence="15">Functions in the biosynthesis of branched-chain amino acids. Catalyzes the dehydration of (2R,3R)-2,3-dihydroxy-3-methylpentanoate (2,3-dihydroxy-3-methylvalerate) into 2-oxo-3-methylpentanoate (2-oxo-3-methylvalerate) and of (2R)-2,3-dihydroxy-3-methylbutanoate (2,3-dihydroxyisovalerate) into 2-oxo-3-methylbutanoate (2-oxoisovalerate), the penultimate precursor to L-isoleucine and L-valine, respectively.</text>
</comment>
<keyword evidence="5 15" id="KW-0479">Metal-binding</keyword>
<protein>
    <recommendedName>
        <fullName evidence="14 15">Dihydroxy-acid dehydratase</fullName>
        <shortName evidence="15">DAD</shortName>
        <ecNumber evidence="14 15">4.2.1.9</ecNumber>
    </recommendedName>
</protein>
<name>A0A7G9S4N2_9MICO</name>
<evidence type="ECO:0000256" key="5">
    <source>
        <dbReference type="ARBA" id="ARBA00022723"/>
    </source>
</evidence>
<dbReference type="GO" id="GO:0009097">
    <property type="term" value="P:isoleucine biosynthetic process"/>
    <property type="evidence" value="ECO:0007669"/>
    <property type="project" value="UniProtKB-UniRule"/>
</dbReference>
<comment type="pathway">
    <text evidence="13 15">Amino-acid biosynthesis; L-isoleucine biosynthesis; L-isoleucine from 2-oxobutanoate: step 3/4.</text>
</comment>
<keyword evidence="9 15" id="KW-0456">Lyase</keyword>
<evidence type="ECO:0000256" key="2">
    <source>
        <dbReference type="ARBA" id="ARBA00006486"/>
    </source>
</evidence>
<dbReference type="SUPFAM" id="SSF52016">
    <property type="entry name" value="LeuD/IlvD-like"/>
    <property type="match status" value="1"/>
</dbReference>
<feature type="binding site" description="via carbamate group" evidence="15">
    <location>
        <position position="128"/>
    </location>
    <ligand>
        <name>Mg(2+)</name>
        <dbReference type="ChEBI" id="CHEBI:18420"/>
    </ligand>
</feature>
<accession>A0A7G9S4N2</accession>
<dbReference type="PANTHER" id="PTHR21000:SF5">
    <property type="entry name" value="DIHYDROXY-ACID DEHYDRATASE, MITOCHONDRIAL"/>
    <property type="match status" value="1"/>
</dbReference>
<comment type="similarity">
    <text evidence="2 15">Belongs to the IlvD/Edd family.</text>
</comment>
<dbReference type="InterPro" id="IPR037237">
    <property type="entry name" value="IlvD/EDD_N"/>
</dbReference>
<sequence>MSEIDMKPRSRDVTDGIEKAAARGMLRAVGMGDEDWDKPQIGIASSWNEITPCNLSLDRLAQGAKEGVHAGGGYPMQFGTVSVSDGISMGHEGMHFSLVSREVIADSVETVMMAERLDGSVLLAGCDKSLPGMLMAAARLDLASVFLYAGSVAPGWVKLTDGTEKEVTIIDAFEAVGACKAGTMSEEDLKRIECAIVPGEGACGGMYTANTMASIAEALGMSLPGSAAPPSYDRRRDYFAHRSGEAVVNMIAKGITARDILTMKAFENAITLLMAYGGSTNAVLHLLAIAREAEVPLTLEDFNRIGAKVPHLADMKPFGKYVMADIDRHGGVPVVLKALLDAGLLHGDALTVTGKTMAENLAELNPDPLDGEVIHHLDNPIHATGGLTILHGTLAPEGAVVKTAGFDADVFEGPARVFERERAAMDALTEGKVSKGDIVVIRYEGPKGGPGMREMLAITGAIKGAGLGKDVLLLTDGRFSGGTTGLCIGHIAPEASDGGPVALVQDGDLIRVDIAAQTLDLLVEPTELEARRANWAPLPPRYTRGVLAKYSKLVRSASEGAITG</sequence>
<evidence type="ECO:0000313" key="18">
    <source>
        <dbReference type="EMBL" id="QNN62807.1"/>
    </source>
</evidence>
<dbReference type="InterPro" id="IPR004404">
    <property type="entry name" value="DihydroxyA_deHydtase"/>
</dbReference>
<keyword evidence="19" id="KW-1185">Reference proteome</keyword>
<comment type="subunit">
    <text evidence="15">Homodimer.</text>
</comment>
<evidence type="ECO:0000256" key="11">
    <source>
        <dbReference type="ARBA" id="ARBA00029304"/>
    </source>
</evidence>
<reference evidence="18 19" key="1">
    <citation type="submission" date="2020-08" db="EMBL/GenBank/DDBJ databases">
        <title>Genome sequence of Leucobacter denitrificans KACC 14055T.</title>
        <authorList>
            <person name="Hyun D.-W."/>
            <person name="Bae J.-W."/>
        </authorList>
    </citation>
    <scope>NUCLEOTIDE SEQUENCE [LARGE SCALE GENOMIC DNA]</scope>
    <source>
        <strain evidence="18 19">KACC 14055</strain>
    </source>
</reference>
<dbReference type="Pfam" id="PF00920">
    <property type="entry name" value="ILVD_EDD_N"/>
    <property type="match status" value="1"/>
</dbReference>
<evidence type="ECO:0000256" key="12">
    <source>
        <dbReference type="ARBA" id="ARBA00029436"/>
    </source>
</evidence>
<evidence type="ECO:0000256" key="4">
    <source>
        <dbReference type="ARBA" id="ARBA00022714"/>
    </source>
</evidence>
<evidence type="ECO:0000256" key="9">
    <source>
        <dbReference type="ARBA" id="ARBA00023239"/>
    </source>
</evidence>
<comment type="caution">
    <text evidence="15">Lacks conserved residue(s) required for the propagation of feature annotation.</text>
</comment>
<evidence type="ECO:0000256" key="8">
    <source>
        <dbReference type="ARBA" id="ARBA00023014"/>
    </source>
</evidence>
<dbReference type="HAMAP" id="MF_00012">
    <property type="entry name" value="IlvD"/>
    <property type="match status" value="1"/>
</dbReference>
<keyword evidence="6 15" id="KW-0460">Magnesium</keyword>
<dbReference type="InterPro" id="IPR020558">
    <property type="entry name" value="DiOHA_6PGluconate_deHydtase_CS"/>
</dbReference>
<dbReference type="PROSITE" id="PS00887">
    <property type="entry name" value="ILVD_EDD_2"/>
    <property type="match status" value="1"/>
</dbReference>
<dbReference type="NCBIfam" id="TIGR00110">
    <property type="entry name" value="ilvD"/>
    <property type="match status" value="1"/>
</dbReference>
<feature type="binding site" evidence="15">
    <location>
        <position position="454"/>
    </location>
    <ligand>
        <name>Mg(2+)</name>
        <dbReference type="ChEBI" id="CHEBI:18420"/>
    </ligand>
</feature>
<evidence type="ECO:0000313" key="19">
    <source>
        <dbReference type="Proteomes" id="UP000515934"/>
    </source>
</evidence>
<dbReference type="GO" id="GO:0051537">
    <property type="term" value="F:2 iron, 2 sulfur cluster binding"/>
    <property type="evidence" value="ECO:0007669"/>
    <property type="project" value="UniProtKB-UniRule"/>
</dbReference>
<dbReference type="SUPFAM" id="SSF143975">
    <property type="entry name" value="IlvD/EDD N-terminal domain-like"/>
    <property type="match status" value="1"/>
</dbReference>
<dbReference type="PANTHER" id="PTHR21000">
    <property type="entry name" value="DIHYDROXY-ACID DEHYDRATASE DAD"/>
    <property type="match status" value="1"/>
</dbReference>
<dbReference type="GO" id="GO:0004160">
    <property type="term" value="F:dihydroxy-acid dehydratase activity"/>
    <property type="evidence" value="ECO:0007669"/>
    <property type="project" value="UniProtKB-UniRule"/>
</dbReference>
<comment type="cofactor">
    <cofactor evidence="15">
        <name>[2Fe-2S] cluster</name>
        <dbReference type="ChEBI" id="CHEBI:190135"/>
    </cofactor>
    <text evidence="15">Binds 1 [2Fe-2S] cluster per subunit. This cluster acts as a Lewis acid cofactor.</text>
</comment>
<gene>
    <name evidence="15 18" type="primary">ilvD</name>
    <name evidence="18" type="ORF">H9L06_11470</name>
</gene>
<dbReference type="FunFam" id="3.50.30.80:FF:000001">
    <property type="entry name" value="Dihydroxy-acid dehydratase"/>
    <property type="match status" value="1"/>
</dbReference>
<keyword evidence="10 15" id="KW-0100">Branched-chain amino acid biosynthesis</keyword>
<evidence type="ECO:0000259" key="17">
    <source>
        <dbReference type="Pfam" id="PF24877"/>
    </source>
</evidence>
<dbReference type="Pfam" id="PF24877">
    <property type="entry name" value="ILV_EDD_C"/>
    <property type="match status" value="1"/>
</dbReference>
<evidence type="ECO:0000259" key="16">
    <source>
        <dbReference type="Pfam" id="PF00920"/>
    </source>
</evidence>
<dbReference type="UniPathway" id="UPA00047">
    <property type="reaction ID" value="UER00057"/>
</dbReference>
<evidence type="ECO:0000256" key="1">
    <source>
        <dbReference type="ARBA" id="ARBA00001946"/>
    </source>
</evidence>
<evidence type="ECO:0000256" key="14">
    <source>
        <dbReference type="ARBA" id="ARBA00029490"/>
    </source>
</evidence>
<dbReference type="GO" id="GO:0009099">
    <property type="term" value="P:L-valine biosynthetic process"/>
    <property type="evidence" value="ECO:0007669"/>
    <property type="project" value="UniProtKB-UniRule"/>
</dbReference>
<dbReference type="NCBIfam" id="NF002068">
    <property type="entry name" value="PRK00911.1"/>
    <property type="match status" value="1"/>
</dbReference>
<dbReference type="GO" id="GO:0000287">
    <property type="term" value="F:magnesium ion binding"/>
    <property type="evidence" value="ECO:0007669"/>
    <property type="project" value="UniProtKB-UniRule"/>
</dbReference>
<comment type="pathway">
    <text evidence="12 15">Amino-acid biosynthesis; L-valine biosynthesis; L-valine from pyruvate: step 3/4.</text>
</comment>
<dbReference type="PROSITE" id="PS00886">
    <property type="entry name" value="ILVD_EDD_1"/>
    <property type="match status" value="1"/>
</dbReference>
<keyword evidence="3 15" id="KW-0028">Amino-acid biosynthesis</keyword>
<evidence type="ECO:0000256" key="7">
    <source>
        <dbReference type="ARBA" id="ARBA00023004"/>
    </source>
</evidence>
<keyword evidence="7 15" id="KW-0408">Iron</keyword>
<feature type="binding site" evidence="15">
    <location>
        <position position="53"/>
    </location>
    <ligand>
        <name>[2Fe-2S] cluster</name>
        <dbReference type="ChEBI" id="CHEBI:190135"/>
    </ligand>
</feature>
<evidence type="ECO:0000256" key="6">
    <source>
        <dbReference type="ARBA" id="ARBA00022842"/>
    </source>
</evidence>
<dbReference type="Gene3D" id="3.50.30.80">
    <property type="entry name" value="IlvD/EDD C-terminal domain-like"/>
    <property type="match status" value="1"/>
</dbReference>